<protein>
    <submittedName>
        <fullName evidence="1">Uncharacterized protein</fullName>
    </submittedName>
</protein>
<dbReference type="EMBL" id="GG704913">
    <property type="protein sequence ID" value="EAS29211.1"/>
    <property type="molecule type" value="Genomic_DNA"/>
</dbReference>
<accession>A0A0E1RV82</accession>
<keyword evidence="2" id="KW-1185">Reference proteome</keyword>
<dbReference type="Proteomes" id="UP000001261">
    <property type="component" value="Unassembled WGS sequence"/>
</dbReference>
<evidence type="ECO:0000313" key="2">
    <source>
        <dbReference type="Proteomes" id="UP000001261"/>
    </source>
</evidence>
<dbReference type="GeneID" id="4559530"/>
<gene>
    <name evidence="1" type="ORF">CIMG_07957</name>
</gene>
<name>A0A0E1RV82_COCIM</name>
<sequence>MANKALMRTAEEPGHTVAGTICDLHTRFNFLEPLKLKRQDNRALQTRGAFPGGKGNKFLGGKSLKSTTNEHKKGTISGCELDLQVDSSQLVPPLQGLVHHMHTLPLCKTTLFVTQALLLFYFFLPQLVRHLLELHLQISR</sequence>
<dbReference type="RefSeq" id="XP_001240794.1">
    <property type="nucleotide sequence ID" value="XM_001240793.1"/>
</dbReference>
<organism evidence="1 2">
    <name type="scientific">Coccidioides immitis (strain RS)</name>
    <name type="common">Valley fever fungus</name>
    <dbReference type="NCBI Taxonomy" id="246410"/>
    <lineage>
        <taxon>Eukaryota</taxon>
        <taxon>Fungi</taxon>
        <taxon>Dikarya</taxon>
        <taxon>Ascomycota</taxon>
        <taxon>Pezizomycotina</taxon>
        <taxon>Eurotiomycetes</taxon>
        <taxon>Eurotiomycetidae</taxon>
        <taxon>Onygenales</taxon>
        <taxon>Onygenaceae</taxon>
        <taxon>Coccidioides</taxon>
    </lineage>
</organism>
<proteinExistence type="predicted"/>
<dbReference type="InParanoid" id="A0A0E1RV82"/>
<dbReference type="KEGG" id="cim:CIMG_07957"/>
<reference evidence="2" key="1">
    <citation type="journal article" date="2009" name="Genome Res.">
        <title>Comparative genomic analyses of the human fungal pathogens Coccidioides and their relatives.</title>
        <authorList>
            <person name="Sharpton T.J."/>
            <person name="Stajich J.E."/>
            <person name="Rounsley S.D."/>
            <person name="Gardner M.J."/>
            <person name="Wortman J.R."/>
            <person name="Jordar V.S."/>
            <person name="Maiti R."/>
            <person name="Kodira C.D."/>
            <person name="Neafsey D.E."/>
            <person name="Zeng Q."/>
            <person name="Hung C.-Y."/>
            <person name="McMahan C."/>
            <person name="Muszewska A."/>
            <person name="Grynberg M."/>
            <person name="Mandel M.A."/>
            <person name="Kellner E.M."/>
            <person name="Barker B.M."/>
            <person name="Galgiani J.N."/>
            <person name="Orbach M.J."/>
            <person name="Kirkland T.N."/>
            <person name="Cole G.T."/>
            <person name="Henn M.R."/>
            <person name="Birren B.W."/>
            <person name="Taylor J.W."/>
        </authorList>
    </citation>
    <scope>NUCLEOTIDE SEQUENCE [LARGE SCALE GENOMIC DNA]</scope>
    <source>
        <strain evidence="2">RS</strain>
    </source>
</reference>
<dbReference type="VEuPathDB" id="FungiDB:CIMG_07957"/>
<evidence type="ECO:0000313" key="1">
    <source>
        <dbReference type="EMBL" id="EAS29211.1"/>
    </source>
</evidence>
<reference evidence="2" key="2">
    <citation type="journal article" date="2010" name="Genome Res.">
        <title>Population genomic sequencing of Coccidioides fungi reveals recent hybridization and transposon control.</title>
        <authorList>
            <person name="Neafsey D.E."/>
            <person name="Barker B.M."/>
            <person name="Sharpton T.J."/>
            <person name="Stajich J.E."/>
            <person name="Park D.J."/>
            <person name="Whiston E."/>
            <person name="Hung C.-Y."/>
            <person name="McMahan C."/>
            <person name="White J."/>
            <person name="Sykes S."/>
            <person name="Heiman D."/>
            <person name="Young S."/>
            <person name="Zeng Q."/>
            <person name="Abouelleil A."/>
            <person name="Aftuck L."/>
            <person name="Bessette D."/>
            <person name="Brown A."/>
            <person name="FitzGerald M."/>
            <person name="Lui A."/>
            <person name="Macdonald J.P."/>
            <person name="Priest M."/>
            <person name="Orbach M.J."/>
            <person name="Galgiani J.N."/>
            <person name="Kirkland T.N."/>
            <person name="Cole G.T."/>
            <person name="Birren B.W."/>
            <person name="Henn M.R."/>
            <person name="Taylor J.W."/>
            <person name="Rounsley S.D."/>
        </authorList>
    </citation>
    <scope>GENOME REANNOTATION</scope>
    <source>
        <strain evidence="2">RS</strain>
    </source>
</reference>
<dbReference type="AlphaFoldDB" id="A0A0E1RV82"/>